<sequence length="542" mass="59624">MRDAKPIVPIDVGTKQLAVAVPDSALSLLHAKGDVLRFWIDKANESELDKPKADRRDKLKRRGKVDDLRKRLALHFGYDLTAARSELEESIKRRPQAADAGPAEFRGGTLEVRRRQWQYLRVLAKEWDDACNAGCESEFHLNSEEPPPPLMSVQPQSNMDWHPIPAVRTAHALANRSAAATSTSTSAAPAAADTSFLTPAVRGGLEFLGALFQSMHTSESPSPTQVPPASHLRFPGPPWLQYREQPPPTPRTSHGWHSSPTRQDTPSTLAPDAFKPDVPAAESESHLRVSESFEFAPAATATTLFQLPVAPAGQFTSALSDSQSSPASATTSLSHSDSLPSSPGTPSPSHASTGGHIRVPSVASALRSCMATDSLSNLERADAGLRDVIRQMKHGEVQKIREAHGPKKGRPADPRWQSVKNTVTRHESIWDQLQSEFGGDEEKFFAFFVIPEEALSARRKRKQMLASEGDLPLRPYRLVAGAVYHMRKDIQEEKRHTRYSGPSASTSFSLERWQERWGTLNNWEIWRALGKERYGGGSGSAN</sequence>
<accession>A0A4S4LZA1</accession>
<dbReference type="AlphaFoldDB" id="A0A4S4LZA1"/>
<reference evidence="2 3" key="1">
    <citation type="submission" date="2019-02" db="EMBL/GenBank/DDBJ databases">
        <title>Genome sequencing of the rare red list fungi Antrodiella citrinella (Flaviporus citrinellus).</title>
        <authorList>
            <person name="Buettner E."/>
            <person name="Kellner H."/>
        </authorList>
    </citation>
    <scope>NUCLEOTIDE SEQUENCE [LARGE SCALE GENOMIC DNA]</scope>
    <source>
        <strain evidence="2 3">DSM 108506</strain>
    </source>
</reference>
<name>A0A4S4LZA1_9APHY</name>
<protein>
    <submittedName>
        <fullName evidence="2">Uncharacterized protein</fullName>
    </submittedName>
</protein>
<organism evidence="2 3">
    <name type="scientific">Antrodiella citrinella</name>
    <dbReference type="NCBI Taxonomy" id="2447956"/>
    <lineage>
        <taxon>Eukaryota</taxon>
        <taxon>Fungi</taxon>
        <taxon>Dikarya</taxon>
        <taxon>Basidiomycota</taxon>
        <taxon>Agaricomycotina</taxon>
        <taxon>Agaricomycetes</taxon>
        <taxon>Polyporales</taxon>
        <taxon>Steccherinaceae</taxon>
        <taxon>Antrodiella</taxon>
    </lineage>
</organism>
<feature type="region of interest" description="Disordered" evidence="1">
    <location>
        <begin position="216"/>
        <end position="285"/>
    </location>
</feature>
<gene>
    <name evidence="2" type="ORF">EUX98_g9414</name>
</gene>
<dbReference type="OrthoDB" id="3270058at2759"/>
<dbReference type="EMBL" id="SGPM01000790">
    <property type="protein sequence ID" value="THH15770.1"/>
    <property type="molecule type" value="Genomic_DNA"/>
</dbReference>
<feature type="compositionally biased region" description="Low complexity" evidence="1">
    <location>
        <begin position="316"/>
        <end position="352"/>
    </location>
</feature>
<evidence type="ECO:0000256" key="1">
    <source>
        <dbReference type="SAM" id="MobiDB-lite"/>
    </source>
</evidence>
<comment type="caution">
    <text evidence="2">The sequence shown here is derived from an EMBL/GenBank/DDBJ whole genome shotgun (WGS) entry which is preliminary data.</text>
</comment>
<feature type="region of interest" description="Disordered" evidence="1">
    <location>
        <begin position="316"/>
        <end position="356"/>
    </location>
</feature>
<feature type="compositionally biased region" description="Polar residues" evidence="1">
    <location>
        <begin position="251"/>
        <end position="268"/>
    </location>
</feature>
<keyword evidence="3" id="KW-1185">Reference proteome</keyword>
<evidence type="ECO:0000313" key="2">
    <source>
        <dbReference type="EMBL" id="THH15770.1"/>
    </source>
</evidence>
<dbReference type="Proteomes" id="UP000308730">
    <property type="component" value="Unassembled WGS sequence"/>
</dbReference>
<proteinExistence type="predicted"/>
<evidence type="ECO:0000313" key="3">
    <source>
        <dbReference type="Proteomes" id="UP000308730"/>
    </source>
</evidence>